<dbReference type="RefSeq" id="WP_286136005.1">
    <property type="nucleotide sequence ID" value="NZ_BRPL01000002.1"/>
</dbReference>
<proteinExistence type="predicted"/>
<evidence type="ECO:0000313" key="2">
    <source>
        <dbReference type="Proteomes" id="UP001144204"/>
    </source>
</evidence>
<protein>
    <recommendedName>
        <fullName evidence="3">GPP34 family phosphoprotein</fullName>
    </recommendedName>
</protein>
<dbReference type="Gene3D" id="1.10.3630.10">
    <property type="entry name" value="yeast vps74-n-term truncation variant domain like"/>
    <property type="match status" value="1"/>
</dbReference>
<sequence>MTLTISEKLFLLISKQSTSSNVYHSNTPMLESYLVDLLYHGVIGIENDQIEIQKQLPKSLDNLDELDEYLKQHVQNQRRMNALVFNVIKQTKMAKSIYEKIGEKLATDGIVADQGHRGWIIKYHNFTPKPTIINQLINQIKSEMIDSSEKLNHSTLFLSKMLIDSSYAMRYFNFRQIKTMKQQIKTFQINHHEYDDIFELMKVVQNINKAFRNSNSAAIMVASTLHFH</sequence>
<gene>
    <name evidence="1" type="ORF">WR164_05170</name>
</gene>
<reference evidence="1" key="1">
    <citation type="submission" date="2022-07" db="EMBL/GenBank/DDBJ databases">
        <authorList>
            <person name="Kouya T."/>
            <person name="Ishiyama Y."/>
        </authorList>
    </citation>
    <scope>NUCLEOTIDE SEQUENCE</scope>
    <source>
        <strain evidence="1">WR16-4</strain>
    </source>
</reference>
<comment type="caution">
    <text evidence="1">The sequence shown here is derived from an EMBL/GenBank/DDBJ whole genome shotgun (WGS) entry which is preliminary data.</text>
</comment>
<dbReference type="Proteomes" id="UP001144204">
    <property type="component" value="Unassembled WGS sequence"/>
</dbReference>
<evidence type="ECO:0000313" key="1">
    <source>
        <dbReference type="EMBL" id="GLB46538.1"/>
    </source>
</evidence>
<accession>A0A9W6ESN8</accession>
<reference evidence="1" key="2">
    <citation type="journal article" date="2023" name="PLoS ONE">
        <title>Philodulcilactobacillus myokoensis gen. nov., sp. nov., a fructophilic, acidophilic, and agar-phobic lactic acid bacterium isolated from fermented vegetable extracts.</title>
        <authorList>
            <person name="Kouya T."/>
            <person name="Ishiyama Y."/>
            <person name="Ohashi S."/>
            <person name="Kumakubo R."/>
            <person name="Yamazaki T."/>
            <person name="Otaki T."/>
        </authorList>
    </citation>
    <scope>NUCLEOTIDE SEQUENCE</scope>
    <source>
        <strain evidence="1">WR16-4</strain>
    </source>
</reference>
<dbReference type="InterPro" id="IPR038261">
    <property type="entry name" value="GPP34-like_sf"/>
</dbReference>
<dbReference type="AlphaFoldDB" id="A0A9W6ESN8"/>
<evidence type="ECO:0008006" key="3">
    <source>
        <dbReference type="Google" id="ProtNLM"/>
    </source>
</evidence>
<name>A0A9W6ESN8_9LACO</name>
<keyword evidence="2" id="KW-1185">Reference proteome</keyword>
<organism evidence="1 2">
    <name type="scientific">Philodulcilactobacillus myokoensis</name>
    <dbReference type="NCBI Taxonomy" id="2929573"/>
    <lineage>
        <taxon>Bacteria</taxon>
        <taxon>Bacillati</taxon>
        <taxon>Bacillota</taxon>
        <taxon>Bacilli</taxon>
        <taxon>Lactobacillales</taxon>
        <taxon>Lactobacillaceae</taxon>
        <taxon>Philodulcilactobacillus</taxon>
    </lineage>
</organism>
<dbReference type="EMBL" id="BRPL01000002">
    <property type="protein sequence ID" value="GLB46538.1"/>
    <property type="molecule type" value="Genomic_DNA"/>
</dbReference>